<feature type="transmembrane region" description="Helical" evidence="1">
    <location>
        <begin position="20"/>
        <end position="48"/>
    </location>
</feature>
<dbReference type="RefSeq" id="WP_119059594.1">
    <property type="nucleotide sequence ID" value="NZ_UNSC01000007.1"/>
</dbReference>
<organism evidence="2 3">
    <name type="scientific">Candidatus Ornithobacterium hominis</name>
    <dbReference type="NCBI Taxonomy" id="2497989"/>
    <lineage>
        <taxon>Bacteria</taxon>
        <taxon>Pseudomonadati</taxon>
        <taxon>Bacteroidota</taxon>
        <taxon>Flavobacteriia</taxon>
        <taxon>Flavobacteriales</taxon>
        <taxon>Weeksellaceae</taxon>
        <taxon>Ornithobacterium</taxon>
    </lineage>
</organism>
<keyword evidence="1" id="KW-0472">Membrane</keyword>
<keyword evidence="3" id="KW-1185">Reference proteome</keyword>
<reference evidence="2 3" key="1">
    <citation type="submission" date="2018-09" db="EMBL/GenBank/DDBJ databases">
        <authorList>
            <consortium name="Pathogen Informatics"/>
        </authorList>
    </citation>
    <scope>NUCLEOTIDE SEQUENCE [LARGE SCALE GENOMIC DNA]</scope>
    <source>
        <strain evidence="2 3">OH-22767</strain>
    </source>
</reference>
<protein>
    <submittedName>
        <fullName evidence="2">Class IIb bacteriocin, lactobin A/cerein 7B family</fullName>
    </submittedName>
</protein>
<dbReference type="AlphaFoldDB" id="A0A383U1V8"/>
<dbReference type="OrthoDB" id="1372288at2"/>
<dbReference type="Proteomes" id="UP000262142">
    <property type="component" value="Unassembled WGS sequence"/>
</dbReference>
<sequence length="52" mass="5498">MENIKTLSYQEMQEIEGGIAPFIIAGAYIAGSFVAGLTVGAVSAHIVYELSH</sequence>
<keyword evidence="1" id="KW-0812">Transmembrane</keyword>
<accession>A0A383U1V8</accession>
<evidence type="ECO:0000256" key="1">
    <source>
        <dbReference type="SAM" id="Phobius"/>
    </source>
</evidence>
<gene>
    <name evidence="2" type="ORF">SAMEA104719789_01365</name>
</gene>
<name>A0A383U1V8_9FLAO</name>
<keyword evidence="1" id="KW-1133">Transmembrane helix</keyword>
<evidence type="ECO:0000313" key="2">
    <source>
        <dbReference type="EMBL" id="SZD73912.1"/>
    </source>
</evidence>
<dbReference type="NCBIfam" id="TIGR01847">
    <property type="entry name" value="bacteriocin_sig"/>
    <property type="match status" value="1"/>
</dbReference>
<dbReference type="EMBL" id="UNSC01000007">
    <property type="protein sequence ID" value="SZD73912.1"/>
    <property type="molecule type" value="Genomic_DNA"/>
</dbReference>
<dbReference type="InterPro" id="IPR010133">
    <property type="entry name" value="Bacteriocin_signal_seq"/>
</dbReference>
<dbReference type="InterPro" id="IPR023991">
    <property type="entry name" value="Bacteriocin_IIb_lactobn/cerein"/>
</dbReference>
<proteinExistence type="predicted"/>
<evidence type="ECO:0000313" key="3">
    <source>
        <dbReference type="Proteomes" id="UP000262142"/>
    </source>
</evidence>
<dbReference type="NCBIfam" id="TIGR03949">
    <property type="entry name" value="bact_IIb_cerein"/>
    <property type="match status" value="1"/>
</dbReference>